<comment type="caution">
    <text evidence="2">The sequence shown here is derived from an EMBL/GenBank/DDBJ whole genome shotgun (WGS) entry which is preliminary data.</text>
</comment>
<sequence length="115" mass="13394">SNTITIVKVKDSTEILGGYNPIEWKSDDYGKYGTTNDSFIFSFKNSDDIESHIVSRVENEEYAIYNYHDSGPIFGDDLTLISDYGFCVNCYYEKQIRKTNDDFYAKEYEVFQILN</sequence>
<dbReference type="InterPro" id="IPR006571">
    <property type="entry name" value="TLDc_dom"/>
</dbReference>
<reference evidence="2 3" key="2">
    <citation type="submission" date="2017-10" db="EMBL/GenBank/DDBJ databases">
        <title>Genome analyses suggest a sexual origin of heterokaryosis in a supposedly ancient asexual fungus.</title>
        <authorList>
            <person name="Corradi N."/>
            <person name="Sedzielewska K."/>
            <person name="Noel J."/>
            <person name="Charron P."/>
            <person name="Farinelli L."/>
            <person name="Marton T."/>
            <person name="Kruger M."/>
            <person name="Pelin A."/>
            <person name="Brachmann A."/>
            <person name="Corradi N."/>
        </authorList>
    </citation>
    <scope>NUCLEOTIDE SEQUENCE [LARGE SCALE GENOMIC DNA]</scope>
    <source>
        <strain evidence="2 3">A1</strain>
    </source>
</reference>
<dbReference type="EMBL" id="LLXH01004220">
    <property type="protein sequence ID" value="PKC53441.1"/>
    <property type="molecule type" value="Genomic_DNA"/>
</dbReference>
<evidence type="ECO:0000313" key="3">
    <source>
        <dbReference type="Proteomes" id="UP000232688"/>
    </source>
</evidence>
<dbReference type="Proteomes" id="UP000232688">
    <property type="component" value="Unassembled WGS sequence"/>
</dbReference>
<accession>A0A2N0QQW7</accession>
<protein>
    <recommendedName>
        <fullName evidence="1">TLDc domain-containing protein</fullName>
    </recommendedName>
</protein>
<evidence type="ECO:0000313" key="2">
    <source>
        <dbReference type="EMBL" id="PKC53441.1"/>
    </source>
</evidence>
<dbReference type="Pfam" id="PF07534">
    <property type="entry name" value="TLD"/>
    <property type="match status" value="1"/>
</dbReference>
<reference evidence="2 3" key="1">
    <citation type="submission" date="2017-10" db="EMBL/GenBank/DDBJ databases">
        <title>Extensive intraspecific genome diversity in a model arbuscular mycorrhizal fungus.</title>
        <authorList>
            <person name="Chen E.C.H."/>
            <person name="Morin E."/>
            <person name="Baudet D."/>
            <person name="Noel J."/>
            <person name="Ndikumana S."/>
            <person name="Charron P."/>
            <person name="St-Onge C."/>
            <person name="Giorgi J."/>
            <person name="Grigoriev I.V."/>
            <person name="Roux C."/>
            <person name="Martin F.M."/>
            <person name="Corradi N."/>
        </authorList>
    </citation>
    <scope>NUCLEOTIDE SEQUENCE [LARGE SCALE GENOMIC DNA]</scope>
    <source>
        <strain evidence="2 3">A1</strain>
    </source>
</reference>
<dbReference type="PROSITE" id="PS51886">
    <property type="entry name" value="TLDC"/>
    <property type="match status" value="1"/>
</dbReference>
<proteinExistence type="predicted"/>
<feature type="domain" description="TLDc" evidence="1">
    <location>
        <begin position="1"/>
        <end position="114"/>
    </location>
</feature>
<dbReference type="AlphaFoldDB" id="A0A2N0QQW7"/>
<evidence type="ECO:0000259" key="1">
    <source>
        <dbReference type="PROSITE" id="PS51886"/>
    </source>
</evidence>
<name>A0A2N0QQW7_9GLOM</name>
<feature type="non-terminal residue" evidence="2">
    <location>
        <position position="1"/>
    </location>
</feature>
<organism evidence="2 3">
    <name type="scientific">Rhizophagus irregularis</name>
    <dbReference type="NCBI Taxonomy" id="588596"/>
    <lineage>
        <taxon>Eukaryota</taxon>
        <taxon>Fungi</taxon>
        <taxon>Fungi incertae sedis</taxon>
        <taxon>Mucoromycota</taxon>
        <taxon>Glomeromycotina</taxon>
        <taxon>Glomeromycetes</taxon>
        <taxon>Glomerales</taxon>
        <taxon>Glomeraceae</taxon>
        <taxon>Rhizophagus</taxon>
    </lineage>
</organism>
<dbReference type="VEuPathDB" id="FungiDB:RhiirA1_479286"/>
<gene>
    <name evidence="2" type="ORF">RhiirA1_479286</name>
</gene>